<feature type="domain" description="DUF1664" evidence="2">
    <location>
        <begin position="1"/>
        <end position="98"/>
    </location>
</feature>
<dbReference type="InterPro" id="IPR012458">
    <property type="entry name" value="DUF1664"/>
</dbReference>
<evidence type="ECO:0000259" key="2">
    <source>
        <dbReference type="Pfam" id="PF07889"/>
    </source>
</evidence>
<dbReference type="PANTHER" id="PTHR46667:SF6">
    <property type="entry name" value="OS01G0185100 PROTEIN"/>
    <property type="match status" value="1"/>
</dbReference>
<dbReference type="PANTHER" id="PTHR46667">
    <property type="entry name" value="OS05G0182700 PROTEIN"/>
    <property type="match status" value="1"/>
</dbReference>
<evidence type="ECO:0000313" key="4">
    <source>
        <dbReference type="Proteomes" id="UP001180020"/>
    </source>
</evidence>
<evidence type="ECO:0000313" key="3">
    <source>
        <dbReference type="EMBL" id="KAK1308326.1"/>
    </source>
</evidence>
<keyword evidence="4" id="KW-1185">Reference proteome</keyword>
<organism evidence="3 4">
    <name type="scientific">Acorus calamus</name>
    <name type="common">Sweet flag</name>
    <dbReference type="NCBI Taxonomy" id="4465"/>
    <lineage>
        <taxon>Eukaryota</taxon>
        <taxon>Viridiplantae</taxon>
        <taxon>Streptophyta</taxon>
        <taxon>Embryophyta</taxon>
        <taxon>Tracheophyta</taxon>
        <taxon>Spermatophyta</taxon>
        <taxon>Magnoliopsida</taxon>
        <taxon>Liliopsida</taxon>
        <taxon>Acoraceae</taxon>
        <taxon>Acorus</taxon>
    </lineage>
</organism>
<reference evidence="3" key="1">
    <citation type="journal article" date="2023" name="Nat. Commun.">
        <title>Diploid and tetraploid genomes of Acorus and the evolution of monocots.</title>
        <authorList>
            <person name="Ma L."/>
            <person name="Liu K.W."/>
            <person name="Li Z."/>
            <person name="Hsiao Y.Y."/>
            <person name="Qi Y."/>
            <person name="Fu T."/>
            <person name="Tang G.D."/>
            <person name="Zhang D."/>
            <person name="Sun W.H."/>
            <person name="Liu D.K."/>
            <person name="Li Y."/>
            <person name="Chen G.Z."/>
            <person name="Liu X.D."/>
            <person name="Liao X.Y."/>
            <person name="Jiang Y.T."/>
            <person name="Yu X."/>
            <person name="Hao Y."/>
            <person name="Huang J."/>
            <person name="Zhao X.W."/>
            <person name="Ke S."/>
            <person name="Chen Y.Y."/>
            <person name="Wu W.L."/>
            <person name="Hsu J.L."/>
            <person name="Lin Y.F."/>
            <person name="Huang M.D."/>
            <person name="Li C.Y."/>
            <person name="Huang L."/>
            <person name="Wang Z.W."/>
            <person name="Zhao X."/>
            <person name="Zhong W.Y."/>
            <person name="Peng D.H."/>
            <person name="Ahmad S."/>
            <person name="Lan S."/>
            <person name="Zhang J.S."/>
            <person name="Tsai W.C."/>
            <person name="Van de Peer Y."/>
            <person name="Liu Z.J."/>
        </authorList>
    </citation>
    <scope>NUCLEOTIDE SEQUENCE</scope>
    <source>
        <strain evidence="3">CP</strain>
    </source>
</reference>
<dbReference type="Proteomes" id="UP001180020">
    <property type="component" value="Unassembled WGS sequence"/>
</dbReference>
<dbReference type="AlphaFoldDB" id="A0AAV9E5A7"/>
<dbReference type="EMBL" id="JAUJYO010000009">
    <property type="protein sequence ID" value="KAK1308326.1"/>
    <property type="molecule type" value="Genomic_DNA"/>
</dbReference>
<sequence length="184" mass="20918">MWWKGLSFSDIMYVTKHNMEGAVSKMKKNMEAVSSSLSSVRNHLTQQIQNLDDKVEEQKEISKEIRNELSITNSEIVQVECKLDDLQKLLYGLQGEIRYQNRLQGFACTGVQFLCESVGAQTGRMPDFMQDMSKTPNKCGYFLEDKSLKGLLRLTDVMESGITDPPRLDATKKIEIDSLTSRVP</sequence>
<name>A0AAV9E5A7_ACOCL</name>
<evidence type="ECO:0000256" key="1">
    <source>
        <dbReference type="SAM" id="Coils"/>
    </source>
</evidence>
<proteinExistence type="predicted"/>
<gene>
    <name evidence="3" type="ORF">QJS10_CPA09g00116</name>
</gene>
<accession>A0AAV9E5A7</accession>
<reference evidence="3" key="2">
    <citation type="submission" date="2023-06" db="EMBL/GenBank/DDBJ databases">
        <authorList>
            <person name="Ma L."/>
            <person name="Liu K.-W."/>
            <person name="Li Z."/>
            <person name="Hsiao Y.-Y."/>
            <person name="Qi Y."/>
            <person name="Fu T."/>
            <person name="Tang G."/>
            <person name="Zhang D."/>
            <person name="Sun W.-H."/>
            <person name="Liu D.-K."/>
            <person name="Li Y."/>
            <person name="Chen G.-Z."/>
            <person name="Liu X.-D."/>
            <person name="Liao X.-Y."/>
            <person name="Jiang Y.-T."/>
            <person name="Yu X."/>
            <person name="Hao Y."/>
            <person name="Huang J."/>
            <person name="Zhao X.-W."/>
            <person name="Ke S."/>
            <person name="Chen Y.-Y."/>
            <person name="Wu W.-L."/>
            <person name="Hsu J.-L."/>
            <person name="Lin Y.-F."/>
            <person name="Huang M.-D."/>
            <person name="Li C.-Y."/>
            <person name="Huang L."/>
            <person name="Wang Z.-W."/>
            <person name="Zhao X."/>
            <person name="Zhong W.-Y."/>
            <person name="Peng D.-H."/>
            <person name="Ahmad S."/>
            <person name="Lan S."/>
            <person name="Zhang J.-S."/>
            <person name="Tsai W.-C."/>
            <person name="Van De Peer Y."/>
            <person name="Liu Z.-J."/>
        </authorList>
    </citation>
    <scope>NUCLEOTIDE SEQUENCE</scope>
    <source>
        <strain evidence="3">CP</strain>
        <tissue evidence="3">Leaves</tissue>
    </source>
</reference>
<keyword evidence="1" id="KW-0175">Coiled coil</keyword>
<protein>
    <recommendedName>
        <fullName evidence="2">DUF1664 domain-containing protein</fullName>
    </recommendedName>
</protein>
<feature type="coiled-coil region" evidence="1">
    <location>
        <begin position="41"/>
        <end position="68"/>
    </location>
</feature>
<dbReference type="Pfam" id="PF07889">
    <property type="entry name" value="DUF1664"/>
    <property type="match status" value="1"/>
</dbReference>
<comment type="caution">
    <text evidence="3">The sequence shown here is derived from an EMBL/GenBank/DDBJ whole genome shotgun (WGS) entry which is preliminary data.</text>
</comment>